<dbReference type="Proteomes" id="UP000271974">
    <property type="component" value="Unassembled WGS sequence"/>
</dbReference>
<feature type="compositionally biased region" description="Polar residues" evidence="1">
    <location>
        <begin position="307"/>
        <end position="322"/>
    </location>
</feature>
<feature type="compositionally biased region" description="Basic and acidic residues" evidence="1">
    <location>
        <begin position="295"/>
        <end position="306"/>
    </location>
</feature>
<dbReference type="EMBL" id="RQTK01000249">
    <property type="protein sequence ID" value="RUS83318.1"/>
    <property type="molecule type" value="Genomic_DNA"/>
</dbReference>
<reference evidence="2 3" key="1">
    <citation type="submission" date="2019-01" db="EMBL/GenBank/DDBJ databases">
        <title>A draft genome assembly of the solar-powered sea slug Elysia chlorotica.</title>
        <authorList>
            <person name="Cai H."/>
            <person name="Li Q."/>
            <person name="Fang X."/>
            <person name="Li J."/>
            <person name="Curtis N.E."/>
            <person name="Altenburger A."/>
            <person name="Shibata T."/>
            <person name="Feng M."/>
            <person name="Maeda T."/>
            <person name="Schwartz J.A."/>
            <person name="Shigenobu S."/>
            <person name="Lundholm N."/>
            <person name="Nishiyama T."/>
            <person name="Yang H."/>
            <person name="Hasebe M."/>
            <person name="Li S."/>
            <person name="Pierce S.K."/>
            <person name="Wang J."/>
        </authorList>
    </citation>
    <scope>NUCLEOTIDE SEQUENCE [LARGE SCALE GENOMIC DNA]</scope>
    <source>
        <strain evidence="2">EC2010</strain>
        <tissue evidence="2">Whole organism of an adult</tissue>
    </source>
</reference>
<keyword evidence="3" id="KW-1185">Reference proteome</keyword>
<evidence type="ECO:0000313" key="2">
    <source>
        <dbReference type="EMBL" id="RUS83318.1"/>
    </source>
</evidence>
<dbReference type="OrthoDB" id="6087204at2759"/>
<protein>
    <submittedName>
        <fullName evidence="2">Uncharacterized protein</fullName>
    </submittedName>
</protein>
<accession>A0A3S1BGV4</accession>
<name>A0A3S1BGV4_ELYCH</name>
<dbReference type="AlphaFoldDB" id="A0A3S1BGV4"/>
<evidence type="ECO:0000256" key="1">
    <source>
        <dbReference type="SAM" id="MobiDB-lite"/>
    </source>
</evidence>
<comment type="caution">
    <text evidence="2">The sequence shown here is derived from an EMBL/GenBank/DDBJ whole genome shotgun (WGS) entry which is preliminary data.</text>
</comment>
<proteinExistence type="predicted"/>
<sequence length="429" mass="48062">MVENGKTSTAKEYDSDIAQAMLSNTSLEEESVLLEELSLRFSDDIAQPKILKSRRSAGSSRRKSTRWQNPPCSDLTCPEQIVPQDFRVDTGDQQMCFDGTCKVDLPLRESLESSVDSLLFNTHTNNTFQGDQCETKETACNKINVELEENEYREQAQCEESSSEVCKTKSKRKERRSGKFVPVNYGGNPETSSLETLSGEGSNVMSHSNHIGGDAVTDQLMEDLTVLTNVSDAGDKLVHSLAEATDLSNVANSYEESDLNDSCIGIRQSTRSQRTCKRKSWVLPTANDGSSSLTEKQKRGGRKDVNNKTVSETASSDTAKQDTTLTNTQDEFMVDEALRLLYLNKVYKAPPSMRSWETIKESPTNSKNVFIGKRRLRMLTFEEGLTHTRMVRRHRRATIVNELSQNKVVPISQEEFQCKMKSLSSLLDS</sequence>
<feature type="region of interest" description="Disordered" evidence="1">
    <location>
        <begin position="284"/>
        <end position="322"/>
    </location>
</feature>
<evidence type="ECO:0000313" key="3">
    <source>
        <dbReference type="Proteomes" id="UP000271974"/>
    </source>
</evidence>
<organism evidence="2 3">
    <name type="scientific">Elysia chlorotica</name>
    <name type="common">Eastern emerald elysia</name>
    <name type="synonym">Sea slug</name>
    <dbReference type="NCBI Taxonomy" id="188477"/>
    <lineage>
        <taxon>Eukaryota</taxon>
        <taxon>Metazoa</taxon>
        <taxon>Spiralia</taxon>
        <taxon>Lophotrochozoa</taxon>
        <taxon>Mollusca</taxon>
        <taxon>Gastropoda</taxon>
        <taxon>Heterobranchia</taxon>
        <taxon>Euthyneura</taxon>
        <taxon>Panpulmonata</taxon>
        <taxon>Sacoglossa</taxon>
        <taxon>Placobranchoidea</taxon>
        <taxon>Plakobranchidae</taxon>
        <taxon>Elysia</taxon>
    </lineage>
</organism>
<gene>
    <name evidence="2" type="ORF">EGW08_008940</name>
</gene>